<feature type="compositionally biased region" description="Polar residues" evidence="9">
    <location>
        <begin position="53"/>
        <end position="74"/>
    </location>
</feature>
<reference evidence="11 12" key="1">
    <citation type="submission" date="2020-10" db="EMBL/GenBank/DDBJ databases">
        <title>Draft genome sequences of plant-associated actinobacteria.</title>
        <authorList>
            <person name="Tarlachkov S.V."/>
            <person name="Starodumova I.P."/>
            <person name="Dorofeeva L.V."/>
            <person name="Prisyazhnaya N.V."/>
            <person name="Roubtsova T.V."/>
            <person name="Chizhov V.N."/>
            <person name="Nadler S.A."/>
            <person name="Subbotin S.A."/>
            <person name="Evtushenko L.I."/>
        </authorList>
    </citation>
    <scope>NUCLEOTIDE SEQUENCE [LARGE SCALE GENOMIC DNA]</scope>
    <source>
        <strain evidence="11 12">VKM Ac-2886</strain>
    </source>
</reference>
<dbReference type="InterPro" id="IPR029149">
    <property type="entry name" value="Creatin/AminoP/Spt16_N"/>
</dbReference>
<evidence type="ECO:0000256" key="1">
    <source>
        <dbReference type="ARBA" id="ARBA00001424"/>
    </source>
</evidence>
<dbReference type="AlphaFoldDB" id="A0A8I0VBA7"/>
<dbReference type="InterPro" id="IPR052433">
    <property type="entry name" value="X-Pro_dipept-like"/>
</dbReference>
<dbReference type="Gene3D" id="3.40.350.10">
    <property type="entry name" value="Creatinase/prolidase N-terminal domain"/>
    <property type="match status" value="1"/>
</dbReference>
<feature type="domain" description="Aminopeptidase P N-terminal" evidence="10">
    <location>
        <begin position="85"/>
        <end position="235"/>
    </location>
</feature>
<comment type="catalytic activity">
    <reaction evidence="1">
        <text>Release of any N-terminal amino acid, including proline, that is linked to proline, even from a dipeptide or tripeptide.</text>
        <dbReference type="EC" id="3.4.11.9"/>
    </reaction>
</comment>
<keyword evidence="11" id="KW-0031">Aminopeptidase</keyword>
<organism evidence="11 12">
    <name type="scientific">Clavibacter phaseoli</name>
    <dbReference type="NCBI Taxonomy" id="1734031"/>
    <lineage>
        <taxon>Bacteria</taxon>
        <taxon>Bacillati</taxon>
        <taxon>Actinomycetota</taxon>
        <taxon>Actinomycetes</taxon>
        <taxon>Micrococcales</taxon>
        <taxon>Microbacteriaceae</taxon>
        <taxon>Clavibacter</taxon>
    </lineage>
</organism>
<keyword evidence="5 8" id="KW-0479">Metal-binding</keyword>
<dbReference type="InterPro" id="IPR007865">
    <property type="entry name" value="Aminopep_P_N"/>
</dbReference>
<dbReference type="GO" id="GO:0006508">
    <property type="term" value="P:proteolysis"/>
    <property type="evidence" value="ECO:0007669"/>
    <property type="project" value="TreeGrafter"/>
</dbReference>
<dbReference type="CDD" id="cd01087">
    <property type="entry name" value="Prolidase"/>
    <property type="match status" value="1"/>
</dbReference>
<feature type="compositionally biased region" description="Low complexity" evidence="9">
    <location>
        <begin position="11"/>
        <end position="49"/>
    </location>
</feature>
<proteinExistence type="inferred from homology"/>
<dbReference type="GO" id="GO:0005829">
    <property type="term" value="C:cytosol"/>
    <property type="evidence" value="ECO:0007669"/>
    <property type="project" value="TreeGrafter"/>
</dbReference>
<keyword evidence="7" id="KW-0464">Manganese</keyword>
<dbReference type="EMBL" id="JADKRP010000001">
    <property type="protein sequence ID" value="MBF4630152.1"/>
    <property type="molecule type" value="Genomic_DNA"/>
</dbReference>
<dbReference type="PANTHER" id="PTHR43226">
    <property type="entry name" value="XAA-PRO AMINOPEPTIDASE 3"/>
    <property type="match status" value="1"/>
</dbReference>
<dbReference type="EC" id="3.4.11.9" evidence="4"/>
<keyword evidence="6" id="KW-0378">Hydrolase</keyword>
<evidence type="ECO:0000256" key="4">
    <source>
        <dbReference type="ARBA" id="ARBA00012574"/>
    </source>
</evidence>
<comment type="caution">
    <text evidence="11">The sequence shown here is derived from an EMBL/GenBank/DDBJ whole genome shotgun (WGS) entry which is preliminary data.</text>
</comment>
<evidence type="ECO:0000256" key="2">
    <source>
        <dbReference type="ARBA" id="ARBA00001936"/>
    </source>
</evidence>
<dbReference type="SUPFAM" id="SSF53092">
    <property type="entry name" value="Creatinase/prolidase N-terminal domain"/>
    <property type="match status" value="1"/>
</dbReference>
<dbReference type="InterPro" id="IPR001131">
    <property type="entry name" value="Peptidase_M24B_aminopep-P_CS"/>
</dbReference>
<dbReference type="Gene3D" id="3.90.230.10">
    <property type="entry name" value="Creatinase/methionine aminopeptidase superfamily"/>
    <property type="match status" value="1"/>
</dbReference>
<dbReference type="Pfam" id="PF05195">
    <property type="entry name" value="AMP_N"/>
    <property type="match status" value="1"/>
</dbReference>
<evidence type="ECO:0000256" key="7">
    <source>
        <dbReference type="ARBA" id="ARBA00023211"/>
    </source>
</evidence>
<feature type="compositionally biased region" description="Basic and acidic residues" evidence="9">
    <location>
        <begin position="75"/>
        <end position="84"/>
    </location>
</feature>
<dbReference type="PROSITE" id="PS00491">
    <property type="entry name" value="PROLINE_PEPTIDASE"/>
    <property type="match status" value="1"/>
</dbReference>
<accession>A0A8I0VBA7</accession>
<dbReference type="InterPro" id="IPR000994">
    <property type="entry name" value="Pept_M24"/>
</dbReference>
<evidence type="ECO:0000256" key="3">
    <source>
        <dbReference type="ARBA" id="ARBA00008766"/>
    </source>
</evidence>
<name>A0A8I0VBA7_9MICO</name>
<gene>
    <name evidence="11" type="ORF">ITJ42_02865</name>
</gene>
<comment type="similarity">
    <text evidence="3 8">Belongs to the peptidase M24B family.</text>
</comment>
<dbReference type="SMART" id="SM01011">
    <property type="entry name" value="AMP_N"/>
    <property type="match status" value="1"/>
</dbReference>
<evidence type="ECO:0000256" key="8">
    <source>
        <dbReference type="RuleBase" id="RU000590"/>
    </source>
</evidence>
<feature type="region of interest" description="Disordered" evidence="9">
    <location>
        <begin position="1"/>
        <end position="93"/>
    </location>
</feature>
<evidence type="ECO:0000259" key="10">
    <source>
        <dbReference type="SMART" id="SM01011"/>
    </source>
</evidence>
<evidence type="ECO:0000256" key="6">
    <source>
        <dbReference type="ARBA" id="ARBA00022801"/>
    </source>
</evidence>
<keyword evidence="12" id="KW-1185">Reference proteome</keyword>
<dbReference type="RefSeq" id="WP_194674308.1">
    <property type="nucleotide sequence ID" value="NZ_JADKRP010000001.1"/>
</dbReference>
<evidence type="ECO:0000256" key="9">
    <source>
        <dbReference type="SAM" id="MobiDB-lite"/>
    </source>
</evidence>
<evidence type="ECO:0000256" key="5">
    <source>
        <dbReference type="ARBA" id="ARBA00022723"/>
    </source>
</evidence>
<evidence type="ECO:0000313" key="11">
    <source>
        <dbReference type="EMBL" id="MBF4630152.1"/>
    </source>
</evidence>
<dbReference type="GO" id="GO:0030145">
    <property type="term" value="F:manganese ion binding"/>
    <property type="evidence" value="ECO:0007669"/>
    <property type="project" value="InterPro"/>
</dbReference>
<feature type="compositionally biased region" description="Polar residues" evidence="9">
    <location>
        <begin position="1"/>
        <end position="10"/>
    </location>
</feature>
<dbReference type="GO" id="GO:0070006">
    <property type="term" value="F:metalloaminopeptidase activity"/>
    <property type="evidence" value="ECO:0007669"/>
    <property type="project" value="InterPro"/>
</dbReference>
<dbReference type="Pfam" id="PF00557">
    <property type="entry name" value="Peptidase_M24"/>
    <property type="match status" value="1"/>
</dbReference>
<dbReference type="Proteomes" id="UP000634579">
    <property type="component" value="Unassembled WGS sequence"/>
</dbReference>
<dbReference type="PANTHER" id="PTHR43226:SF4">
    <property type="entry name" value="XAA-PRO AMINOPEPTIDASE 3"/>
    <property type="match status" value="1"/>
</dbReference>
<keyword evidence="11" id="KW-0645">Protease</keyword>
<dbReference type="SUPFAM" id="SSF55920">
    <property type="entry name" value="Creatinase/aminopeptidase"/>
    <property type="match status" value="1"/>
</dbReference>
<evidence type="ECO:0000313" key="12">
    <source>
        <dbReference type="Proteomes" id="UP000634579"/>
    </source>
</evidence>
<protein>
    <recommendedName>
        <fullName evidence="4">Xaa-Pro aminopeptidase</fullName>
        <ecNumber evidence="4">3.4.11.9</ecNumber>
    </recommendedName>
</protein>
<dbReference type="InterPro" id="IPR036005">
    <property type="entry name" value="Creatinase/aminopeptidase-like"/>
</dbReference>
<comment type="cofactor">
    <cofactor evidence="2">
        <name>Mn(2+)</name>
        <dbReference type="ChEBI" id="CHEBI:29035"/>
    </cofactor>
</comment>
<sequence>MAENTDTASETAPADIAADPAAPLATTETAAPAVAAPAGTPAPGSGDAPVPRATSNRSTTPASTAFSDFVSTNWADREEVDPPAREQAPYAADRRRRLSALHVGTRLVIPAGRLKQRSNDTDYPFRAHSAFAHLTGWGADSEPGAVLVLEPVADGSAADGSAHEATLYFRERAGRDSDEFYANAEIGEFWIGPRPSLRQVAADLGVATAPLAEVDAAIAAGGPVRVIREADAAIAARVDAARADAARAAATANADDDATDQDPADGDALLARDASELRLVKDAYEIAQMRVAVDTTGRGFSDVIADMPAVVAHARGERVVEGVFNARARADGNAVGYDTIAASGPHACILHWTRNDGRVLPGDLILIDAGVELDSLYTADITRTLPVSGTFTEVQREVYEAVREAADAALAIVRPGIRFREVHAAAMQVIARKAADWGMLPVTAEEALEADNQHHRRYMVHGTSHHLGLDVHDCAQARRDMYIDGIVEAGMVFTIEPGLYFQPDDLTVPERFRGIGVRIEDDVLVTRDGAENLSAGIPRTADEVEAWMARRA</sequence>